<comment type="caution">
    <text evidence="1">The sequence shown here is derived from an EMBL/GenBank/DDBJ whole genome shotgun (WGS) entry which is preliminary data.</text>
</comment>
<accession>A0ABR4PZ20</accession>
<proteinExistence type="predicted"/>
<dbReference type="Proteomes" id="UP001651158">
    <property type="component" value="Unassembled WGS sequence"/>
</dbReference>
<dbReference type="EMBL" id="JAKROA010000047">
    <property type="protein sequence ID" value="KAL5102633.1"/>
    <property type="molecule type" value="Genomic_DNA"/>
</dbReference>
<gene>
    <name evidence="1" type="ORF">TcWFU_008111</name>
</gene>
<evidence type="ECO:0000313" key="2">
    <source>
        <dbReference type="Proteomes" id="UP001651158"/>
    </source>
</evidence>
<name>A0ABR4PZ20_9CEST</name>
<protein>
    <recommendedName>
        <fullName evidence="3">Secreted protein</fullName>
    </recommendedName>
</protein>
<sequence>MAIVLWFSCHSYSCQRGSICHMAVQTDNHVEEEDTKKERRRRTRQECLTQSSSDCWDCLVSSLRPEVTRRGGCGRWKWKQSPLQTRAVE</sequence>
<organism evidence="1 2">
    <name type="scientific">Taenia crassiceps</name>
    <dbReference type="NCBI Taxonomy" id="6207"/>
    <lineage>
        <taxon>Eukaryota</taxon>
        <taxon>Metazoa</taxon>
        <taxon>Spiralia</taxon>
        <taxon>Lophotrochozoa</taxon>
        <taxon>Platyhelminthes</taxon>
        <taxon>Cestoda</taxon>
        <taxon>Eucestoda</taxon>
        <taxon>Cyclophyllidea</taxon>
        <taxon>Taeniidae</taxon>
        <taxon>Taenia</taxon>
    </lineage>
</organism>
<evidence type="ECO:0000313" key="1">
    <source>
        <dbReference type="EMBL" id="KAL5102633.1"/>
    </source>
</evidence>
<keyword evidence="2" id="KW-1185">Reference proteome</keyword>
<reference evidence="1 2" key="1">
    <citation type="journal article" date="2022" name="Front. Cell. Infect. Microbiol.">
        <title>The Genomes of Two Strains of Taenia crassiceps the Animal Model for the Study of Human Cysticercosis.</title>
        <authorList>
            <person name="Bobes R.J."/>
            <person name="Estrada K."/>
            <person name="Rios-Valencia D.G."/>
            <person name="Calderon-Gallegos A."/>
            <person name="de la Torre P."/>
            <person name="Carrero J.C."/>
            <person name="Sanchez-Flores A."/>
            <person name="Laclette J.P."/>
        </authorList>
    </citation>
    <scope>NUCLEOTIDE SEQUENCE [LARGE SCALE GENOMIC DNA]</scope>
    <source>
        <strain evidence="1">WFUcys</strain>
    </source>
</reference>
<evidence type="ECO:0008006" key="3">
    <source>
        <dbReference type="Google" id="ProtNLM"/>
    </source>
</evidence>